<evidence type="ECO:0000313" key="3">
    <source>
        <dbReference type="Proteomes" id="UP001620626"/>
    </source>
</evidence>
<dbReference type="Proteomes" id="UP001620626">
    <property type="component" value="Unassembled WGS sequence"/>
</dbReference>
<feature type="region of interest" description="Disordered" evidence="1">
    <location>
        <begin position="100"/>
        <end position="127"/>
    </location>
</feature>
<gene>
    <name evidence="2" type="ORF">niasHT_034647</name>
</gene>
<evidence type="ECO:0000256" key="1">
    <source>
        <dbReference type="SAM" id="MobiDB-lite"/>
    </source>
</evidence>
<feature type="compositionally biased region" description="Polar residues" evidence="1">
    <location>
        <begin position="106"/>
        <end position="118"/>
    </location>
</feature>
<protein>
    <submittedName>
        <fullName evidence="2">Uncharacterized protein</fullName>
    </submittedName>
</protein>
<evidence type="ECO:0000313" key="2">
    <source>
        <dbReference type="EMBL" id="KAL3084934.1"/>
    </source>
</evidence>
<accession>A0ABD2IYE7</accession>
<proteinExistence type="predicted"/>
<reference evidence="2 3" key="1">
    <citation type="submission" date="2024-10" db="EMBL/GenBank/DDBJ databases">
        <authorList>
            <person name="Kim D."/>
        </authorList>
    </citation>
    <scope>NUCLEOTIDE SEQUENCE [LARGE SCALE GENOMIC DNA]</scope>
    <source>
        <strain evidence="2">BH-2024</strain>
    </source>
</reference>
<name>A0ABD2IYE7_9BILA</name>
<organism evidence="2 3">
    <name type="scientific">Heterodera trifolii</name>
    <dbReference type="NCBI Taxonomy" id="157864"/>
    <lineage>
        <taxon>Eukaryota</taxon>
        <taxon>Metazoa</taxon>
        <taxon>Ecdysozoa</taxon>
        <taxon>Nematoda</taxon>
        <taxon>Chromadorea</taxon>
        <taxon>Rhabditida</taxon>
        <taxon>Tylenchina</taxon>
        <taxon>Tylenchomorpha</taxon>
        <taxon>Tylenchoidea</taxon>
        <taxon>Heteroderidae</taxon>
        <taxon>Heteroderinae</taxon>
        <taxon>Heterodera</taxon>
    </lineage>
</organism>
<feature type="compositionally biased region" description="Basic residues" evidence="1">
    <location>
        <begin position="153"/>
        <end position="164"/>
    </location>
</feature>
<feature type="region of interest" description="Disordered" evidence="1">
    <location>
        <begin position="145"/>
        <end position="189"/>
    </location>
</feature>
<sequence>MAALSSPKASNEMTIFDFGQGIFGDDQSNNLTSYLGDLGGFESSLFDSHLQGNDEQFPITDFDITENQFPGLNQTVPEQYDEPNTRHTVSEQLQQGIENAEENPIGSDQGTKTNSENFQRPIPCVQSPEQHEYTVLHQEQEKEIEIDTASVQPKRKSPNKGASKKTKENRKNAFDHSQTKPTQKVKVNAERQHQKMKQALSVTKGVHKLTNAMANYGQKLKKSNSFSKMLNQENVAENYQRQTNASSPINIQTAHPAQTQTIGTSNSPDLGLKTQKSLPKLNMTKAAKLLDINQNSPQFSNSPTTVLNPGTVPNSPLMSSQPRTPTSFSPTDMRLNAFAKQLQLSRLNMPSVQQPNIVSDPQQNTVYEPPSLVFTEPNSPMPNSGANSAENQNQSMFNIRENLPMPMMMSPLSLEGSTMSQKRLQFDTEDNNTVHSQQTQNLTNPTMLNQHGTVFPATVPVQQLGGIANLKYSPAVIDATIKRLNSQGFMLPPSFMQLPQNDNVANNHAGINQPAANKLVPVPPTMRPTENANIANAVYNTADRLQSQHSVADCLNRQNLPLYSNVATTVASTSQNVTSTNNNYAEAGHYNGISPTVDATVKSMPPPQFSNPIASKSKILRATDQLLAINKAARKLWTSQQNPTTNFAVAGLRLPQLPITDANVKQLNTQPNNATVSGSQQNNAIYMPPPQLPSPIASRSQNLSATDHFLAINEAARNYLRSQRNPTTNVTVSGLRLSELAVADTNVKQLNAQPNNDTVSCLTTEQMATADAAVKRLNSQPNTVSNATVSDLTPEQWALVEASMKSLTSKSADDAKPNTVSNATVSDLTPEQWALVKASVKRLTSKSADDANTATVEGQTPTREPTVINHTVHSSQIQSATNAGRDAQHINSPQNNVLTRHSSLEFINEQSFITAANKTAVKGTYLRKSHSTTVPHSIFPVPAIPQFGKEQIS</sequence>
<comment type="caution">
    <text evidence="2">The sequence shown here is derived from an EMBL/GenBank/DDBJ whole genome shotgun (WGS) entry which is preliminary data.</text>
</comment>
<feature type="compositionally biased region" description="Basic and acidic residues" evidence="1">
    <location>
        <begin position="165"/>
        <end position="178"/>
    </location>
</feature>
<dbReference type="AlphaFoldDB" id="A0ABD2IYE7"/>
<dbReference type="EMBL" id="JBICBT010001064">
    <property type="protein sequence ID" value="KAL3084934.1"/>
    <property type="molecule type" value="Genomic_DNA"/>
</dbReference>
<keyword evidence="3" id="KW-1185">Reference proteome</keyword>